<gene>
    <name evidence="1" type="ORF">M9Y10_041345</name>
</gene>
<evidence type="ECO:0000313" key="1">
    <source>
        <dbReference type="EMBL" id="KAK8885888.1"/>
    </source>
</evidence>
<comment type="caution">
    <text evidence="1">The sequence shown here is derived from an EMBL/GenBank/DDBJ whole genome shotgun (WGS) entry which is preliminary data.</text>
</comment>
<accession>A0ABR2K4Z7</accession>
<dbReference type="EMBL" id="JAPFFF010000007">
    <property type="protein sequence ID" value="KAK8885888.1"/>
    <property type="molecule type" value="Genomic_DNA"/>
</dbReference>
<protein>
    <submittedName>
        <fullName evidence="1">Uncharacterized protein</fullName>
    </submittedName>
</protein>
<sequence>MEMVKQLTTLQFKKMKPAFTARRVKNEAPAVWTATKRRGKPEWRCGLVHYVFKFNEYRR</sequence>
<keyword evidence="2" id="KW-1185">Reference proteome</keyword>
<evidence type="ECO:0000313" key="2">
    <source>
        <dbReference type="Proteomes" id="UP001470230"/>
    </source>
</evidence>
<name>A0ABR2K4Z7_9EUKA</name>
<organism evidence="1 2">
    <name type="scientific">Tritrichomonas musculus</name>
    <dbReference type="NCBI Taxonomy" id="1915356"/>
    <lineage>
        <taxon>Eukaryota</taxon>
        <taxon>Metamonada</taxon>
        <taxon>Parabasalia</taxon>
        <taxon>Tritrichomonadida</taxon>
        <taxon>Tritrichomonadidae</taxon>
        <taxon>Tritrichomonas</taxon>
    </lineage>
</organism>
<proteinExistence type="predicted"/>
<dbReference type="Proteomes" id="UP001470230">
    <property type="component" value="Unassembled WGS sequence"/>
</dbReference>
<reference evidence="1 2" key="1">
    <citation type="submission" date="2024-04" db="EMBL/GenBank/DDBJ databases">
        <title>Tritrichomonas musculus Genome.</title>
        <authorList>
            <person name="Alves-Ferreira E."/>
            <person name="Grigg M."/>
            <person name="Lorenzi H."/>
            <person name="Galac M."/>
        </authorList>
    </citation>
    <scope>NUCLEOTIDE SEQUENCE [LARGE SCALE GENOMIC DNA]</scope>
    <source>
        <strain evidence="1 2">EAF2021</strain>
    </source>
</reference>